<comment type="caution">
    <text evidence="1">The sequence shown here is derived from an EMBL/GenBank/DDBJ whole genome shotgun (WGS) entry which is preliminary data.</text>
</comment>
<dbReference type="Proteomes" id="UP001597383">
    <property type="component" value="Unassembled WGS sequence"/>
</dbReference>
<keyword evidence="2" id="KW-1185">Reference proteome</keyword>
<reference evidence="2" key="1">
    <citation type="journal article" date="2019" name="Int. J. Syst. Evol. Microbiol.">
        <title>The Global Catalogue of Microorganisms (GCM) 10K type strain sequencing project: providing services to taxonomists for standard genome sequencing and annotation.</title>
        <authorList>
            <consortium name="The Broad Institute Genomics Platform"/>
            <consortium name="The Broad Institute Genome Sequencing Center for Infectious Disease"/>
            <person name="Wu L."/>
            <person name="Ma J."/>
        </authorList>
    </citation>
    <scope>NUCLEOTIDE SEQUENCE [LARGE SCALE GENOMIC DNA]</scope>
    <source>
        <strain evidence="2">R28</strain>
    </source>
</reference>
<dbReference type="EMBL" id="JBHUHQ010000013">
    <property type="protein sequence ID" value="MFD2043901.1"/>
    <property type="molecule type" value="Genomic_DNA"/>
</dbReference>
<protein>
    <recommendedName>
        <fullName evidence="3">GapA-binding peptide SR1P</fullName>
    </recommendedName>
</protein>
<organism evidence="1 2">
    <name type="scientific">Ornithinibacillus salinisoli</name>
    <dbReference type="NCBI Taxonomy" id="1848459"/>
    <lineage>
        <taxon>Bacteria</taxon>
        <taxon>Bacillati</taxon>
        <taxon>Bacillota</taxon>
        <taxon>Bacilli</taxon>
        <taxon>Bacillales</taxon>
        <taxon>Bacillaceae</taxon>
        <taxon>Ornithinibacillus</taxon>
    </lineage>
</organism>
<gene>
    <name evidence="1" type="ORF">ACFSJF_06485</name>
</gene>
<evidence type="ECO:0000313" key="2">
    <source>
        <dbReference type="Proteomes" id="UP001597383"/>
    </source>
</evidence>
<dbReference type="RefSeq" id="WP_377555475.1">
    <property type="nucleotide sequence ID" value="NZ_JBHUHQ010000013.1"/>
</dbReference>
<name>A0ABW4VYT9_9BACI</name>
<sequence>MRELIGTCESCGREVYCDNGFFDGVHDEGTLLCHQCNEGRED</sequence>
<evidence type="ECO:0008006" key="3">
    <source>
        <dbReference type="Google" id="ProtNLM"/>
    </source>
</evidence>
<proteinExistence type="predicted"/>
<evidence type="ECO:0000313" key="1">
    <source>
        <dbReference type="EMBL" id="MFD2043901.1"/>
    </source>
</evidence>
<accession>A0ABW4VYT9</accession>